<feature type="domain" description="Nudix hydrolase" evidence="2">
    <location>
        <begin position="1"/>
        <end position="150"/>
    </location>
</feature>
<evidence type="ECO:0000313" key="3">
    <source>
        <dbReference type="EMBL" id="GAA5173556.1"/>
    </source>
</evidence>
<evidence type="ECO:0000256" key="1">
    <source>
        <dbReference type="ARBA" id="ARBA00022801"/>
    </source>
</evidence>
<proteinExistence type="predicted"/>
<dbReference type="InterPro" id="IPR051325">
    <property type="entry name" value="Nudix_hydrolase_domain"/>
</dbReference>
<dbReference type="Gene3D" id="3.90.79.10">
    <property type="entry name" value="Nucleoside Triphosphate Pyrophosphohydrolase"/>
    <property type="match status" value="1"/>
</dbReference>
<organism evidence="3 4">
    <name type="scientific">Pseudonocardia eucalypti</name>
    <dbReference type="NCBI Taxonomy" id="648755"/>
    <lineage>
        <taxon>Bacteria</taxon>
        <taxon>Bacillati</taxon>
        <taxon>Actinomycetota</taxon>
        <taxon>Actinomycetes</taxon>
        <taxon>Pseudonocardiales</taxon>
        <taxon>Pseudonocardiaceae</taxon>
        <taxon>Pseudonocardia</taxon>
    </lineage>
</organism>
<dbReference type="PROSITE" id="PS00893">
    <property type="entry name" value="NUDIX_BOX"/>
    <property type="match status" value="1"/>
</dbReference>
<dbReference type="EMBL" id="BAABJP010000056">
    <property type="protein sequence ID" value="GAA5173556.1"/>
    <property type="molecule type" value="Genomic_DNA"/>
</dbReference>
<dbReference type="PANTHER" id="PTHR21340:SF7">
    <property type="entry name" value="NUDIX HYDROLASE DOMAIN-CONTAINING PROTEIN"/>
    <property type="match status" value="1"/>
</dbReference>
<dbReference type="Pfam" id="PF00293">
    <property type="entry name" value="NUDIX"/>
    <property type="match status" value="1"/>
</dbReference>
<dbReference type="InterPro" id="IPR000086">
    <property type="entry name" value="NUDIX_hydrolase_dom"/>
</dbReference>
<dbReference type="InterPro" id="IPR015797">
    <property type="entry name" value="NUDIX_hydrolase-like_dom_sf"/>
</dbReference>
<keyword evidence="4" id="KW-1185">Reference proteome</keyword>
<keyword evidence="1" id="KW-0378">Hydrolase</keyword>
<accession>A0ABP9R9S0</accession>
<dbReference type="CDD" id="cd04662">
    <property type="entry name" value="NUDIX_Hydrolase"/>
    <property type="match status" value="1"/>
</dbReference>
<protein>
    <submittedName>
        <fullName evidence="3">NUDIX domain-containing protein</fullName>
    </submittedName>
</protein>
<dbReference type="SUPFAM" id="SSF55811">
    <property type="entry name" value="Nudix"/>
    <property type="match status" value="1"/>
</dbReference>
<dbReference type="PANTHER" id="PTHR21340">
    <property type="entry name" value="DIADENOSINE 5,5-P1,P4-TETRAPHOSPHATE PYROPHOSPHOHYDROLASE MUTT"/>
    <property type="match status" value="1"/>
</dbReference>
<sequence>MVKRSAGALLVRGERHDPQVLLGHPGGPFFARKDDGAWSIPKGEYEPDEDPRAAAAREFAEELGGPLPEGEEWDLGEARTSSGKWVRVFAVRAEFDVTGMRSNTFELEWPPRSGRTQTFPELDRAEWFDLETARRKITKGQLPFLDRLVTAIGAKENP</sequence>
<dbReference type="PROSITE" id="PS51462">
    <property type="entry name" value="NUDIX"/>
    <property type="match status" value="1"/>
</dbReference>
<comment type="caution">
    <text evidence="3">The sequence shown here is derived from an EMBL/GenBank/DDBJ whole genome shotgun (WGS) entry which is preliminary data.</text>
</comment>
<dbReference type="Proteomes" id="UP001428817">
    <property type="component" value="Unassembled WGS sequence"/>
</dbReference>
<evidence type="ECO:0000313" key="4">
    <source>
        <dbReference type="Proteomes" id="UP001428817"/>
    </source>
</evidence>
<reference evidence="4" key="1">
    <citation type="journal article" date="2019" name="Int. J. Syst. Evol. Microbiol.">
        <title>The Global Catalogue of Microorganisms (GCM) 10K type strain sequencing project: providing services to taxonomists for standard genome sequencing and annotation.</title>
        <authorList>
            <consortium name="The Broad Institute Genomics Platform"/>
            <consortium name="The Broad Institute Genome Sequencing Center for Infectious Disease"/>
            <person name="Wu L."/>
            <person name="Ma J."/>
        </authorList>
    </citation>
    <scope>NUCLEOTIDE SEQUENCE [LARGE SCALE GENOMIC DNA]</scope>
    <source>
        <strain evidence="4">JCM 18303</strain>
    </source>
</reference>
<evidence type="ECO:0000259" key="2">
    <source>
        <dbReference type="PROSITE" id="PS51462"/>
    </source>
</evidence>
<dbReference type="InterPro" id="IPR020084">
    <property type="entry name" value="NUDIX_hydrolase_CS"/>
</dbReference>
<gene>
    <name evidence="3" type="ORF">GCM10023321_75430</name>
</gene>
<name>A0ABP9R9S0_9PSEU</name>